<reference evidence="4 5" key="1">
    <citation type="submission" date="2019-01" db="EMBL/GenBank/DDBJ databases">
        <title>PMF-metabolizing Aryl O-demethylase.</title>
        <authorList>
            <person name="Kim M."/>
        </authorList>
    </citation>
    <scope>NUCLEOTIDE SEQUENCE [LARGE SCALE GENOMIC DNA]</scope>
    <source>
        <strain evidence="4 5">PMF1</strain>
    </source>
</reference>
<keyword evidence="4" id="KW-0012">Acyltransferase</keyword>
<keyword evidence="2" id="KW-1133">Transmembrane helix</keyword>
<dbReference type="InterPro" id="IPR025403">
    <property type="entry name" value="TgpA-like_C"/>
</dbReference>
<feature type="transmembrane region" description="Helical" evidence="2">
    <location>
        <begin position="113"/>
        <end position="132"/>
    </location>
</feature>
<dbReference type="EMBL" id="CP035945">
    <property type="protein sequence ID" value="QBE96461.1"/>
    <property type="molecule type" value="Genomic_DNA"/>
</dbReference>
<dbReference type="PANTHER" id="PTHR42736">
    <property type="entry name" value="PROTEIN-GLUTAMINE GAMMA-GLUTAMYLTRANSFERASE"/>
    <property type="match status" value="1"/>
</dbReference>
<feature type="transmembrane region" description="Helical" evidence="2">
    <location>
        <begin position="601"/>
        <end position="621"/>
    </location>
</feature>
<keyword evidence="2" id="KW-0812">Transmembrane</keyword>
<dbReference type="Gene3D" id="3.10.620.30">
    <property type="match status" value="1"/>
</dbReference>
<proteinExistence type="predicted"/>
<dbReference type="Proteomes" id="UP000289794">
    <property type="component" value="Chromosome"/>
</dbReference>
<dbReference type="RefSeq" id="WP_130180637.1">
    <property type="nucleotide sequence ID" value="NZ_CP035945.1"/>
</dbReference>
<name>A0A4P6LVF1_9FIRM</name>
<feature type="transmembrane region" description="Helical" evidence="2">
    <location>
        <begin position="39"/>
        <end position="56"/>
    </location>
</feature>
<keyword evidence="2" id="KW-0472">Membrane</keyword>
<sequence length="732" mass="80861">MKKYREFIGKYYESLHGACLSAGLLLLADSFWVLHWPPMLLIGGAVLFSLLFHYAVKKNAVLPAGFILLVLHLAIFIFFHLTGREFGILLPYIQIEAACLGASVLCVTAAGHLFMIIPILLAELACLIYYGIQGISLSKWSICLVFFCCLLFLAEAAGQKRGIKKQDIFFLAPLFFMCLLFICLLPVKNTPIRWETVRRAADAVQEKANALLINLDHFFSGTSDTYSLSRSGYSSKGTLGGSLIQSDNPQISVTGTQTKSPLYLAGTIYDTYDGSSWTPEEPSGREKGKEYLEQYKSINESLSVSGLSDEEIRSLSHLCTMEIKFEGLKTKSLFHAPNTWKFQLPSSLEAESRGGNILLPKAKGVGFSYSLQFLELNYNSEDFQRLLAVTSGSQRDSARRSRIVKNCTALPDDLPRRVYDLAEELTMGCQTPLEELKAIRAYLAGYQYSTTADAPAEGQDFADSFLFDTKTGYCTSFATAMAVLGRCRGIPTRYVEGFATDRTCSEDKTEIHLSGSNAHAWAEAYLEPVGWVPFDSTPGYASGAGSAWEAESVDDSDTPIPTGPGSSGLVTGTEDHSTGSAGDSGTMEGIYTNLLQVLLKLLPIILLLAVVCLMAAAAVLFRKFMRHRAYVSMSSYEKILFLMDRLFLLGRLSGISFEEGETLLEYEEKAAGALDTPETALTEIFRMFREIRYGGQKASPETVSLLKTYVHSLETQYLQSCSRTKRLLYCLR</sequence>
<feature type="region of interest" description="Disordered" evidence="1">
    <location>
        <begin position="551"/>
        <end position="584"/>
    </location>
</feature>
<dbReference type="Pfam" id="PF11992">
    <property type="entry name" value="TgpA_N"/>
    <property type="match status" value="1"/>
</dbReference>
<gene>
    <name evidence="4" type="primary">tgpA_1</name>
    <name evidence="4" type="ORF">PMF13cell1_02005</name>
</gene>
<accession>A0A4P6LVF1</accession>
<dbReference type="PANTHER" id="PTHR42736:SF1">
    <property type="entry name" value="PROTEIN-GLUTAMINE GAMMA-GLUTAMYLTRANSFERASE"/>
    <property type="match status" value="1"/>
</dbReference>
<dbReference type="InterPro" id="IPR052901">
    <property type="entry name" value="Bact_TGase-like"/>
</dbReference>
<dbReference type="AlphaFoldDB" id="A0A4P6LVF1"/>
<dbReference type="GO" id="GO:0003810">
    <property type="term" value="F:protein-glutamine gamma-glutamyltransferase activity"/>
    <property type="evidence" value="ECO:0007669"/>
    <property type="project" value="UniProtKB-EC"/>
</dbReference>
<feature type="transmembrane region" description="Helical" evidence="2">
    <location>
        <begin position="138"/>
        <end position="156"/>
    </location>
</feature>
<organism evidence="4 5">
    <name type="scientific">Blautia producta</name>
    <dbReference type="NCBI Taxonomy" id="33035"/>
    <lineage>
        <taxon>Bacteria</taxon>
        <taxon>Bacillati</taxon>
        <taxon>Bacillota</taxon>
        <taxon>Clostridia</taxon>
        <taxon>Lachnospirales</taxon>
        <taxon>Lachnospiraceae</taxon>
        <taxon>Blautia</taxon>
    </lineage>
</organism>
<dbReference type="SUPFAM" id="SSF54001">
    <property type="entry name" value="Cysteine proteinases"/>
    <property type="match status" value="1"/>
</dbReference>
<dbReference type="Pfam" id="PF01841">
    <property type="entry name" value="Transglut_core"/>
    <property type="match status" value="1"/>
</dbReference>
<dbReference type="InterPro" id="IPR002931">
    <property type="entry name" value="Transglutaminase-like"/>
</dbReference>
<dbReference type="InterPro" id="IPR038765">
    <property type="entry name" value="Papain-like_cys_pep_sf"/>
</dbReference>
<feature type="transmembrane region" description="Helical" evidence="2">
    <location>
        <begin position="12"/>
        <end position="33"/>
    </location>
</feature>
<dbReference type="InterPro" id="IPR021878">
    <property type="entry name" value="TgpA_N"/>
</dbReference>
<dbReference type="Pfam" id="PF13559">
    <property type="entry name" value="DUF4129"/>
    <property type="match status" value="1"/>
</dbReference>
<dbReference type="SMART" id="SM00460">
    <property type="entry name" value="TGc"/>
    <property type="match status" value="1"/>
</dbReference>
<protein>
    <submittedName>
        <fullName evidence="4">Protein-glutamine gamma-glutamyltransferase</fullName>
        <ecNumber evidence="4">2.3.2.13</ecNumber>
    </submittedName>
</protein>
<evidence type="ECO:0000313" key="4">
    <source>
        <dbReference type="EMBL" id="QBE96461.1"/>
    </source>
</evidence>
<feature type="domain" description="Transglutaminase-like" evidence="3">
    <location>
        <begin position="466"/>
        <end position="538"/>
    </location>
</feature>
<keyword evidence="4" id="KW-0808">Transferase</keyword>
<evidence type="ECO:0000256" key="2">
    <source>
        <dbReference type="SAM" id="Phobius"/>
    </source>
</evidence>
<evidence type="ECO:0000313" key="5">
    <source>
        <dbReference type="Proteomes" id="UP000289794"/>
    </source>
</evidence>
<evidence type="ECO:0000259" key="3">
    <source>
        <dbReference type="SMART" id="SM00460"/>
    </source>
</evidence>
<feature type="transmembrane region" description="Helical" evidence="2">
    <location>
        <begin position="168"/>
        <end position="187"/>
    </location>
</feature>
<evidence type="ECO:0000256" key="1">
    <source>
        <dbReference type="SAM" id="MobiDB-lite"/>
    </source>
</evidence>
<dbReference type="KEGG" id="bpro:PMF13cell1_02005"/>
<feature type="transmembrane region" description="Helical" evidence="2">
    <location>
        <begin position="61"/>
        <end position="82"/>
    </location>
</feature>
<dbReference type="EC" id="2.3.2.13" evidence="4"/>